<proteinExistence type="predicted"/>
<evidence type="ECO:0000313" key="3">
    <source>
        <dbReference type="Proteomes" id="UP000677054"/>
    </source>
</evidence>
<reference evidence="2" key="1">
    <citation type="submission" date="2020-11" db="EMBL/GenBank/DDBJ databases">
        <authorList>
            <person name="Tran Van P."/>
        </authorList>
    </citation>
    <scope>NUCLEOTIDE SEQUENCE</scope>
</reference>
<dbReference type="PANTHER" id="PTHR32046">
    <property type="entry name" value="G DOMAIN-CONTAINING PROTEIN"/>
    <property type="match status" value="1"/>
</dbReference>
<dbReference type="Gene3D" id="3.40.50.300">
    <property type="entry name" value="P-loop containing nucleotide triphosphate hydrolases"/>
    <property type="match status" value="1"/>
</dbReference>
<dbReference type="SUPFAM" id="SSF52540">
    <property type="entry name" value="P-loop containing nucleoside triphosphate hydrolases"/>
    <property type="match status" value="1"/>
</dbReference>
<evidence type="ECO:0000313" key="2">
    <source>
        <dbReference type="EMBL" id="CAD7243482.1"/>
    </source>
</evidence>
<dbReference type="EMBL" id="CAJPEV010000439">
    <property type="protein sequence ID" value="CAG0885295.1"/>
    <property type="molecule type" value="Genomic_DNA"/>
</dbReference>
<keyword evidence="3" id="KW-1185">Reference proteome</keyword>
<dbReference type="AlphaFoldDB" id="A0A7R8X4M2"/>
<gene>
    <name evidence="2" type="ORF">DSTB1V02_LOCUS3400</name>
</gene>
<dbReference type="InterPro" id="IPR027417">
    <property type="entry name" value="P-loop_NTPase"/>
</dbReference>
<sequence>MNLHESRSEIELHPRLPSGKKVNKISSNTFEPVKTLEEHLNEALTRCKELEELLKRELSMRQVLEEKQSKIETELQETKSQVKLLEEQLAEERATRYEIEERLKNELSIREELEQEKSKVELELQNIKTQVSYSVPSSHAKNDHSLFVELSQVWKQGEGTVPSRGNIIGKEEEVLSAQRMREIRKHIEYIRKHSEGNIYKLPRKLVMEDRKNRLAKYEIGNMGLDSGQGRVLMLFGAVGVGKSTLINGIVNYVYGVDYNDDFRFKLISDEDEVHKGHTKWITAYHLHMQRGFALSHALTVIDIDGFGDIEGIPADEELRDQIREFFTNGGYIGVDQLHAICFVVHSSLPRLTPTMTYIFHSILLVFGKDVIENIFLLITFAERNKPVVLDAIKGAKFPYKDYFKFNNTALFPDSTADGSDVVDKVLWKFNVTSFNIFFEKLLETQPVSLTLTKEVLHERRRLETALQSFQAQIIPSLRRLELLRQGNAALRQHEAELQTKVDFTSYEEVTKKKINTEGIVKELIKDFNKERANILDLTKRAHACLQRLDLIALKPFNWWVTDYIDFLIESEKREGREGFIQRLKYLQDTRDKAALAENLKHNFDPFKEYMKELEQEGFDISLFDPEPFED</sequence>
<evidence type="ECO:0000256" key="1">
    <source>
        <dbReference type="SAM" id="Coils"/>
    </source>
</evidence>
<keyword evidence="1" id="KW-0175">Coiled coil</keyword>
<protein>
    <submittedName>
        <fullName evidence="2">Uncharacterized protein</fullName>
    </submittedName>
</protein>
<feature type="coiled-coil region" evidence="1">
    <location>
        <begin position="33"/>
        <end position="130"/>
    </location>
</feature>
<dbReference type="Proteomes" id="UP000677054">
    <property type="component" value="Unassembled WGS sequence"/>
</dbReference>
<dbReference type="CDD" id="cd00882">
    <property type="entry name" value="Ras_like_GTPase"/>
    <property type="match status" value="1"/>
</dbReference>
<dbReference type="OrthoDB" id="2386367at2759"/>
<accession>A0A7R8X4M2</accession>
<name>A0A7R8X4M2_9CRUS</name>
<dbReference type="PANTHER" id="PTHR32046:SF14">
    <property type="match status" value="1"/>
</dbReference>
<organism evidence="2">
    <name type="scientific">Darwinula stevensoni</name>
    <dbReference type="NCBI Taxonomy" id="69355"/>
    <lineage>
        <taxon>Eukaryota</taxon>
        <taxon>Metazoa</taxon>
        <taxon>Ecdysozoa</taxon>
        <taxon>Arthropoda</taxon>
        <taxon>Crustacea</taxon>
        <taxon>Oligostraca</taxon>
        <taxon>Ostracoda</taxon>
        <taxon>Podocopa</taxon>
        <taxon>Podocopida</taxon>
        <taxon>Darwinulocopina</taxon>
        <taxon>Darwinuloidea</taxon>
        <taxon>Darwinulidae</taxon>
        <taxon>Darwinula</taxon>
    </lineage>
</organism>
<dbReference type="EMBL" id="LR899956">
    <property type="protein sequence ID" value="CAD7243482.1"/>
    <property type="molecule type" value="Genomic_DNA"/>
</dbReference>